<evidence type="ECO:0000256" key="2">
    <source>
        <dbReference type="ARBA" id="ARBA00022487"/>
    </source>
</evidence>
<keyword evidence="5" id="KW-0325">Glycoprotein</keyword>
<evidence type="ECO:0000256" key="3">
    <source>
        <dbReference type="ARBA" id="ARBA00022801"/>
    </source>
</evidence>
<protein>
    <recommendedName>
        <fullName evidence="6">Carboxylic ester hydrolase</fullName>
        <ecNumber evidence="6">3.1.1.-</ecNumber>
    </recommendedName>
</protein>
<accession>A0A1Y1N7W0</accession>
<name>A0A1Y1N7W0_PHOPY</name>
<evidence type="ECO:0000256" key="5">
    <source>
        <dbReference type="ARBA" id="ARBA00023180"/>
    </source>
</evidence>
<dbReference type="EC" id="3.1.1.-" evidence="6"/>
<dbReference type="Gene3D" id="3.40.50.1820">
    <property type="entry name" value="alpha/beta hydrolase"/>
    <property type="match status" value="1"/>
</dbReference>
<evidence type="ECO:0000256" key="1">
    <source>
        <dbReference type="ARBA" id="ARBA00005964"/>
    </source>
</evidence>
<dbReference type="PROSITE" id="PS00941">
    <property type="entry name" value="CARBOXYLESTERASE_B_2"/>
    <property type="match status" value="1"/>
</dbReference>
<comment type="similarity">
    <text evidence="1 6">Belongs to the type-B carboxylesterase/lipase family.</text>
</comment>
<keyword evidence="3 6" id="KW-0378">Hydrolase</keyword>
<dbReference type="GO" id="GO:0052689">
    <property type="term" value="F:carboxylic ester hydrolase activity"/>
    <property type="evidence" value="ECO:0007669"/>
    <property type="project" value="UniProtKB-KW"/>
</dbReference>
<evidence type="ECO:0000256" key="4">
    <source>
        <dbReference type="ARBA" id="ARBA00023157"/>
    </source>
</evidence>
<dbReference type="PROSITE" id="PS00122">
    <property type="entry name" value="CARBOXYLESTERASE_B_1"/>
    <property type="match status" value="1"/>
</dbReference>
<keyword evidence="6" id="KW-0732">Signal</keyword>
<proteinExistence type="inferred from homology"/>
<dbReference type="InterPro" id="IPR019826">
    <property type="entry name" value="Carboxylesterase_B_AS"/>
</dbReference>
<feature type="signal peptide" evidence="6">
    <location>
        <begin position="1"/>
        <end position="21"/>
    </location>
</feature>
<keyword evidence="4" id="KW-1015">Disulfide bond</keyword>
<dbReference type="InterPro" id="IPR019819">
    <property type="entry name" value="Carboxylesterase_B_CS"/>
</dbReference>
<keyword evidence="2" id="KW-0719">Serine esterase</keyword>
<dbReference type="EMBL" id="GEZM01010472">
    <property type="protein sequence ID" value="JAV94034.1"/>
    <property type="molecule type" value="Transcribed_RNA"/>
</dbReference>
<organism evidence="8">
    <name type="scientific">Photinus pyralis</name>
    <name type="common">Common eastern firefly</name>
    <name type="synonym">Lampyris pyralis</name>
    <dbReference type="NCBI Taxonomy" id="7054"/>
    <lineage>
        <taxon>Eukaryota</taxon>
        <taxon>Metazoa</taxon>
        <taxon>Ecdysozoa</taxon>
        <taxon>Arthropoda</taxon>
        <taxon>Hexapoda</taxon>
        <taxon>Insecta</taxon>
        <taxon>Pterygota</taxon>
        <taxon>Neoptera</taxon>
        <taxon>Endopterygota</taxon>
        <taxon>Coleoptera</taxon>
        <taxon>Polyphaga</taxon>
        <taxon>Elateriformia</taxon>
        <taxon>Elateroidea</taxon>
        <taxon>Lampyridae</taxon>
        <taxon>Lampyrinae</taxon>
        <taxon>Photinus</taxon>
    </lineage>
</organism>
<dbReference type="InterPro" id="IPR002018">
    <property type="entry name" value="CarbesteraseB"/>
</dbReference>
<evidence type="ECO:0000313" key="8">
    <source>
        <dbReference type="EMBL" id="JAV94034.1"/>
    </source>
</evidence>
<dbReference type="AlphaFoldDB" id="A0A1Y1N7W0"/>
<dbReference type="PANTHER" id="PTHR43142">
    <property type="entry name" value="CARBOXYLIC ESTER HYDROLASE"/>
    <property type="match status" value="1"/>
</dbReference>
<feature type="domain" description="Carboxylesterase type B" evidence="7">
    <location>
        <begin position="33"/>
        <end position="542"/>
    </location>
</feature>
<dbReference type="Pfam" id="PF00135">
    <property type="entry name" value="COesterase"/>
    <property type="match status" value="1"/>
</dbReference>
<evidence type="ECO:0000256" key="6">
    <source>
        <dbReference type="RuleBase" id="RU361235"/>
    </source>
</evidence>
<dbReference type="PANTHER" id="PTHR43142:SF1">
    <property type="entry name" value="CARBOXYLIC ESTER HYDROLASE"/>
    <property type="match status" value="1"/>
</dbReference>
<feature type="chain" id="PRO_5011812577" description="Carboxylic ester hydrolase" evidence="6">
    <location>
        <begin position="22"/>
        <end position="557"/>
    </location>
</feature>
<dbReference type="SUPFAM" id="SSF53474">
    <property type="entry name" value="alpha/beta-Hydrolases"/>
    <property type="match status" value="1"/>
</dbReference>
<evidence type="ECO:0000259" key="7">
    <source>
        <dbReference type="Pfam" id="PF00135"/>
    </source>
</evidence>
<dbReference type="InterPro" id="IPR029058">
    <property type="entry name" value="AB_hydrolase_fold"/>
</dbReference>
<reference evidence="8" key="1">
    <citation type="journal article" date="2016" name="Sci. Rep.">
        <title>Molecular characterization of firefly nuptial gifts: a multi-omics approach sheds light on postcopulatory sexual selection.</title>
        <authorList>
            <person name="Al-Wathiqui N."/>
            <person name="Fallon T.R."/>
            <person name="South A."/>
            <person name="Weng J.K."/>
            <person name="Lewis S.M."/>
        </authorList>
    </citation>
    <scope>NUCLEOTIDE SEQUENCE</scope>
</reference>
<sequence>MKSTALLVIFVAIFVFETTKCKTYQPKVRIGNYTTIIGRVKRTVDAHKKYDAFYAIPYARPPVGDLRFRAPLPLTETEMQIVIDSSTDPCPCLQQTRFEGGCEDCLYLNVYRPHLRGNSELLPVMVWIYGGAFVRGSNSYKFYGPDFLLNENVIVVTINYRLGVFGFLGTEDASAPGNYGIKDQLLALQWVNKNIVSFGGNPGRVTLFGESAGAASVSYLSQLAVTKGLFQGAIMESGSSLCSWSFVKRPLETAKSLAELLGVDTNKTATMVESLRQINHKALQDAQSFLIKRGILLDNLLDELTFSPCVEPASSDALITRGSYSLLNEGKYHEIPYMMGYNSLEVSGLLIAAAVGPISLYFGKFNLEPEKMVPLSLNIDEPDVKERVVQIIRDYYFNNERFITSKNQLRKFLSDGAFVRPITKSAQLYSLHANVYFYVFSYAGLLGSGSRQDVGHTEELPYLWNSLGKSIPIHKQDQKMRVRMARLWTNFAKFGNPTPFNDSLLDNVVWPTVDAQGTFQYLNISRILSVSKNPNWDSFTFWKNLFTEFQNPPYNTY</sequence>